<dbReference type="Proteomes" id="UP000659124">
    <property type="component" value="Unassembled WGS sequence"/>
</dbReference>
<dbReference type="SUPFAM" id="SSF52540">
    <property type="entry name" value="P-loop containing nucleoside triphosphate hydrolases"/>
    <property type="match status" value="1"/>
</dbReference>
<dbReference type="InterPro" id="IPR027417">
    <property type="entry name" value="P-loop_NTPase"/>
</dbReference>
<comment type="caution">
    <text evidence="8">The sequence shown here is derived from an EMBL/GenBank/DDBJ whole genome shotgun (WGS) entry which is preliminary data.</text>
</comment>
<dbReference type="PANTHER" id="PTHR30473">
    <property type="entry name" value="PROTEIN PHOH"/>
    <property type="match status" value="1"/>
</dbReference>
<keyword evidence="4" id="KW-0547">Nucleotide-binding</keyword>
<evidence type="ECO:0000259" key="7">
    <source>
        <dbReference type="Pfam" id="PF02562"/>
    </source>
</evidence>
<organism evidence="8 9">
    <name type="scientific">Chitinophaga qingshengii</name>
    <dbReference type="NCBI Taxonomy" id="1569794"/>
    <lineage>
        <taxon>Bacteria</taxon>
        <taxon>Pseudomonadati</taxon>
        <taxon>Bacteroidota</taxon>
        <taxon>Chitinophagia</taxon>
        <taxon>Chitinophagales</taxon>
        <taxon>Chitinophagaceae</taxon>
        <taxon>Chitinophaga</taxon>
    </lineage>
</organism>
<dbReference type="Gene3D" id="3.40.50.300">
    <property type="entry name" value="P-loop containing nucleotide triphosphate hydrolases"/>
    <property type="match status" value="1"/>
</dbReference>
<evidence type="ECO:0000256" key="3">
    <source>
        <dbReference type="ARBA" id="ARBA00022490"/>
    </source>
</evidence>
<accession>A0ABR7TGR4</accession>
<evidence type="ECO:0000256" key="6">
    <source>
        <dbReference type="ARBA" id="ARBA00039970"/>
    </source>
</evidence>
<keyword evidence="9" id="KW-1185">Reference proteome</keyword>
<evidence type="ECO:0000256" key="2">
    <source>
        <dbReference type="ARBA" id="ARBA00010393"/>
    </source>
</evidence>
<evidence type="ECO:0000313" key="9">
    <source>
        <dbReference type="Proteomes" id="UP000659124"/>
    </source>
</evidence>
<comment type="subcellular location">
    <subcellularLocation>
        <location evidence="1">Cytoplasm</location>
    </subcellularLocation>
</comment>
<reference evidence="8 9" key="1">
    <citation type="submission" date="2020-09" db="EMBL/GenBank/DDBJ databases">
        <title>Genome sequences of type strains of Chitinophaga qingshengii and Chitinophaga varians.</title>
        <authorList>
            <person name="Kittiwongwattana C."/>
        </authorList>
    </citation>
    <scope>NUCLEOTIDE SEQUENCE [LARGE SCALE GENOMIC DNA]</scope>
    <source>
        <strain evidence="8 9">JCM 30026</strain>
    </source>
</reference>
<protein>
    <recommendedName>
        <fullName evidence="6">PhoH-like protein</fullName>
    </recommendedName>
</protein>
<dbReference type="EMBL" id="JACVFC010000001">
    <property type="protein sequence ID" value="MBC9929663.1"/>
    <property type="molecule type" value="Genomic_DNA"/>
</dbReference>
<evidence type="ECO:0000256" key="4">
    <source>
        <dbReference type="ARBA" id="ARBA00022741"/>
    </source>
</evidence>
<name>A0ABR7TGR4_9BACT</name>
<keyword evidence="5" id="KW-0067">ATP-binding</keyword>
<dbReference type="InterPro" id="IPR003714">
    <property type="entry name" value="PhoH"/>
</dbReference>
<feature type="domain" description="PhoH-like protein" evidence="7">
    <location>
        <begin position="110"/>
        <end position="313"/>
    </location>
</feature>
<evidence type="ECO:0000256" key="1">
    <source>
        <dbReference type="ARBA" id="ARBA00004496"/>
    </source>
</evidence>
<evidence type="ECO:0000313" key="8">
    <source>
        <dbReference type="EMBL" id="MBC9929663.1"/>
    </source>
</evidence>
<dbReference type="Pfam" id="PF02562">
    <property type="entry name" value="PhoH"/>
    <property type="match status" value="1"/>
</dbReference>
<comment type="similarity">
    <text evidence="2">Belongs to the PhoH family.</text>
</comment>
<dbReference type="RefSeq" id="WP_188086773.1">
    <property type="nucleotide sequence ID" value="NZ_JACVFC010000001.1"/>
</dbReference>
<evidence type="ECO:0000256" key="5">
    <source>
        <dbReference type="ARBA" id="ARBA00022840"/>
    </source>
</evidence>
<keyword evidence="3" id="KW-0963">Cytoplasm</keyword>
<sequence length="319" mass="35414">MTESIINLDSINPIEFFGVNNGKLDLLKKKFPLLKILSRGTQLKLSGAPEEVATAEEKISQIVKYLERNGNLTENYFEQILGDEEGTVVDHFSDRNPNEVLVFGPNARTVRARTANQKKMVALADKNDIVFAIGPAGTGKTYTAVALAVRALKNKAVKKIILTRPAVEAGESLGFLPGDLKEKIDPYLRPLYDALDDMIPAEKLSYYMTNRVIEIAPLAYMRGRTLDNSFIILDEAQNATDLQLKMFLTRIGASAKAIITGDLTQIDLPKNQKSGLEKANRILRNIDGIGSVELDEEDVVRHRLVKAIIRAYEGDKDKE</sequence>
<gene>
    <name evidence="8" type="ORF">ICL07_04700</name>
</gene>
<proteinExistence type="inferred from homology"/>
<dbReference type="PANTHER" id="PTHR30473:SF1">
    <property type="entry name" value="PHOH-LIKE PROTEIN"/>
    <property type="match status" value="1"/>
</dbReference>
<dbReference type="InterPro" id="IPR051451">
    <property type="entry name" value="PhoH2-like"/>
</dbReference>